<proteinExistence type="predicted"/>
<name>X1AXC3_9ZZZZ</name>
<reference evidence="1" key="1">
    <citation type="journal article" date="2014" name="Front. Microbiol.">
        <title>High frequency of phylogenetically diverse reductive dehalogenase-homologous genes in deep subseafloor sedimentary metagenomes.</title>
        <authorList>
            <person name="Kawai M."/>
            <person name="Futagami T."/>
            <person name="Toyoda A."/>
            <person name="Takaki Y."/>
            <person name="Nishi S."/>
            <person name="Hori S."/>
            <person name="Arai W."/>
            <person name="Tsubouchi T."/>
            <person name="Morono Y."/>
            <person name="Uchiyama I."/>
            <person name="Ito T."/>
            <person name="Fujiyama A."/>
            <person name="Inagaki F."/>
            <person name="Takami H."/>
        </authorList>
    </citation>
    <scope>NUCLEOTIDE SEQUENCE</scope>
    <source>
        <strain evidence="1">Expedition CK06-06</strain>
    </source>
</reference>
<dbReference type="Gene3D" id="2.160.10.10">
    <property type="entry name" value="Hexapeptide repeat proteins"/>
    <property type="match status" value="1"/>
</dbReference>
<dbReference type="AlphaFoldDB" id="X1AXC3"/>
<comment type="caution">
    <text evidence="1">The sequence shown here is derived from an EMBL/GenBank/DDBJ whole genome shotgun (WGS) entry which is preliminary data.</text>
</comment>
<protein>
    <submittedName>
        <fullName evidence="1">Uncharacterized protein</fullName>
    </submittedName>
</protein>
<dbReference type="Pfam" id="PF18776">
    <property type="entry name" value="Hexapep_loop"/>
    <property type="match status" value="1"/>
</dbReference>
<feature type="non-terminal residue" evidence="1">
    <location>
        <position position="220"/>
    </location>
</feature>
<dbReference type="InterPro" id="IPR040730">
    <property type="entry name" value="Hexapep_loop"/>
</dbReference>
<evidence type="ECO:0000313" key="1">
    <source>
        <dbReference type="EMBL" id="GAG87804.1"/>
    </source>
</evidence>
<dbReference type="EMBL" id="BART01010318">
    <property type="protein sequence ID" value="GAG87804.1"/>
    <property type="molecule type" value="Genomic_DNA"/>
</dbReference>
<accession>X1AXC3</accession>
<organism evidence="1">
    <name type="scientific">marine sediment metagenome</name>
    <dbReference type="NCBI Taxonomy" id="412755"/>
    <lineage>
        <taxon>unclassified sequences</taxon>
        <taxon>metagenomes</taxon>
        <taxon>ecological metagenomes</taxon>
    </lineage>
</organism>
<sequence>MNQLEKLFDRNIGRLNISLQGFNFDAAGYLKYLQDYIPLRQLIKFYAFYGVTSHHPFHFHFSRSNLAGSYFLGRCSVDNTILYKSDIRGDELKSKGDTINHQGVHFTLDLDEEIRIQDCILVKTLVHNCSHDPASPELFLIKNSVSTPYANIHGSSVEGCFLGPFATADLTSLHGCILGTYAYVQAGELWQQQVENGCVWIRNDDVFEFSYRFPQKVLDK</sequence>
<gene>
    <name evidence="1" type="ORF">S01H4_22493</name>
</gene>